<gene>
    <name evidence="1" type="ORF">GSCOC_T00013932001</name>
</gene>
<keyword evidence="2" id="KW-1185">Reference proteome</keyword>
<proteinExistence type="predicted"/>
<dbReference type="AlphaFoldDB" id="A0A068TN70"/>
<dbReference type="InParanoid" id="A0A068TN70"/>
<reference evidence="2" key="1">
    <citation type="journal article" date="2014" name="Science">
        <title>The coffee genome provides insight into the convergent evolution of caffeine biosynthesis.</title>
        <authorList>
            <person name="Denoeud F."/>
            <person name="Carretero-Paulet L."/>
            <person name="Dereeper A."/>
            <person name="Droc G."/>
            <person name="Guyot R."/>
            <person name="Pietrella M."/>
            <person name="Zheng C."/>
            <person name="Alberti A."/>
            <person name="Anthony F."/>
            <person name="Aprea G."/>
            <person name="Aury J.M."/>
            <person name="Bento P."/>
            <person name="Bernard M."/>
            <person name="Bocs S."/>
            <person name="Campa C."/>
            <person name="Cenci A."/>
            <person name="Combes M.C."/>
            <person name="Crouzillat D."/>
            <person name="Da Silva C."/>
            <person name="Daddiego L."/>
            <person name="De Bellis F."/>
            <person name="Dussert S."/>
            <person name="Garsmeur O."/>
            <person name="Gayraud T."/>
            <person name="Guignon V."/>
            <person name="Jahn K."/>
            <person name="Jamilloux V."/>
            <person name="Joet T."/>
            <person name="Labadie K."/>
            <person name="Lan T."/>
            <person name="Leclercq J."/>
            <person name="Lepelley M."/>
            <person name="Leroy T."/>
            <person name="Li L.T."/>
            <person name="Librado P."/>
            <person name="Lopez L."/>
            <person name="Munoz A."/>
            <person name="Noel B."/>
            <person name="Pallavicini A."/>
            <person name="Perrotta G."/>
            <person name="Poncet V."/>
            <person name="Pot D."/>
            <person name="Priyono X."/>
            <person name="Rigoreau M."/>
            <person name="Rouard M."/>
            <person name="Rozas J."/>
            <person name="Tranchant-Dubreuil C."/>
            <person name="VanBuren R."/>
            <person name="Zhang Q."/>
            <person name="Andrade A.C."/>
            <person name="Argout X."/>
            <person name="Bertrand B."/>
            <person name="de Kochko A."/>
            <person name="Graziosi G."/>
            <person name="Henry R.J."/>
            <person name="Jayarama X."/>
            <person name="Ming R."/>
            <person name="Nagai C."/>
            <person name="Rounsley S."/>
            <person name="Sankoff D."/>
            <person name="Giuliano G."/>
            <person name="Albert V.A."/>
            <person name="Wincker P."/>
            <person name="Lashermes P."/>
        </authorList>
    </citation>
    <scope>NUCLEOTIDE SEQUENCE [LARGE SCALE GENOMIC DNA]</scope>
    <source>
        <strain evidence="2">cv. DH200-94</strain>
    </source>
</reference>
<evidence type="ECO:0000313" key="2">
    <source>
        <dbReference type="Proteomes" id="UP000295252"/>
    </source>
</evidence>
<evidence type="ECO:0000313" key="1">
    <source>
        <dbReference type="EMBL" id="CDO96798.1"/>
    </source>
</evidence>
<dbReference type="Gramene" id="CDO96798">
    <property type="protein sequence ID" value="CDO96798"/>
    <property type="gene ID" value="GSCOC_T00013932001"/>
</dbReference>
<organism evidence="1 2">
    <name type="scientific">Coffea canephora</name>
    <name type="common">Robusta coffee</name>
    <dbReference type="NCBI Taxonomy" id="49390"/>
    <lineage>
        <taxon>Eukaryota</taxon>
        <taxon>Viridiplantae</taxon>
        <taxon>Streptophyta</taxon>
        <taxon>Embryophyta</taxon>
        <taxon>Tracheophyta</taxon>
        <taxon>Spermatophyta</taxon>
        <taxon>Magnoliopsida</taxon>
        <taxon>eudicotyledons</taxon>
        <taxon>Gunneridae</taxon>
        <taxon>Pentapetalae</taxon>
        <taxon>asterids</taxon>
        <taxon>lamiids</taxon>
        <taxon>Gentianales</taxon>
        <taxon>Rubiaceae</taxon>
        <taxon>Ixoroideae</taxon>
        <taxon>Gardenieae complex</taxon>
        <taxon>Bertiereae - Coffeeae clade</taxon>
        <taxon>Coffeeae</taxon>
        <taxon>Coffea</taxon>
    </lineage>
</organism>
<name>A0A068TN70_COFCA</name>
<dbReference type="EMBL" id="HG739085">
    <property type="protein sequence ID" value="CDO96798.1"/>
    <property type="molecule type" value="Genomic_DNA"/>
</dbReference>
<sequence>MIYIYIFFFFFFLRKYFSKKKEKRKRGSAGDVTRGCMYFPIIYSSKKKGKRRKGKSTKILAAHHFTSCSYQYIYVQLFWLDFDNPIAYWWDV</sequence>
<accession>A0A068TN70</accession>
<protein>
    <submittedName>
        <fullName evidence="1">Uncharacterized protein</fullName>
    </submittedName>
</protein>
<dbReference type="Proteomes" id="UP000295252">
    <property type="component" value="Chromosome IV"/>
</dbReference>